<dbReference type="Proteomes" id="UP000315496">
    <property type="component" value="Chromosome 4"/>
</dbReference>
<dbReference type="SUPFAM" id="SSF50978">
    <property type="entry name" value="WD40 repeat-like"/>
    <property type="match status" value="1"/>
</dbReference>
<dbReference type="PANTHER" id="PTHR15722">
    <property type="entry name" value="IFT140/172-RELATED"/>
    <property type="match status" value="1"/>
</dbReference>
<comment type="subcellular location">
    <subcellularLocation>
        <location evidence="1">Cell projection</location>
        <location evidence="1">Cilium</location>
    </subcellularLocation>
</comment>
<keyword evidence="3" id="KW-0677">Repeat</keyword>
<name>A0A4Z1SQ86_GIAMU</name>
<dbReference type="GO" id="GO:0030991">
    <property type="term" value="C:intraciliary transport particle A"/>
    <property type="evidence" value="ECO:0007669"/>
    <property type="project" value="TreeGrafter"/>
</dbReference>
<protein>
    <submittedName>
        <fullName evidence="8">Intraflagellar transport protein IFT140</fullName>
    </submittedName>
</protein>
<dbReference type="Gene3D" id="2.130.10.10">
    <property type="entry name" value="YVTN repeat-like/Quinoprotein amine dehydrogenase"/>
    <property type="match status" value="1"/>
</dbReference>
<evidence type="ECO:0000259" key="7">
    <source>
        <dbReference type="Pfam" id="PF24762"/>
    </source>
</evidence>
<dbReference type="InterPro" id="IPR036322">
    <property type="entry name" value="WD40_repeat_dom_sf"/>
</dbReference>
<reference evidence="8 9" key="1">
    <citation type="submission" date="2019-05" db="EMBL/GenBank/DDBJ databases">
        <title>The compact genome of Giardia muris reveals important steps in the evolution of intestinal protozoan parasites.</title>
        <authorList>
            <person name="Xu F."/>
            <person name="Jimenez-Gonzalez A."/>
            <person name="Einarsson E."/>
            <person name="Astvaldsson A."/>
            <person name="Peirasmaki D."/>
            <person name="Eckmann L."/>
            <person name="Andersson J.O."/>
            <person name="Svard S.G."/>
            <person name="Jerlstrom-Hultqvist J."/>
        </authorList>
    </citation>
    <scope>NUCLEOTIDE SEQUENCE [LARGE SCALE GENOMIC DNA]</scope>
    <source>
        <strain evidence="8 9">Roberts-Thomson</strain>
    </source>
</reference>
<evidence type="ECO:0000256" key="4">
    <source>
        <dbReference type="ARBA" id="ARBA00023069"/>
    </source>
</evidence>
<feature type="compositionally biased region" description="Low complexity" evidence="6">
    <location>
        <begin position="718"/>
        <end position="729"/>
    </location>
</feature>
<keyword evidence="5" id="KW-0966">Cell projection</keyword>
<keyword evidence="2" id="KW-0853">WD repeat</keyword>
<proteinExistence type="predicted"/>
<keyword evidence="4" id="KW-0969">Cilium</keyword>
<dbReference type="EMBL" id="VDLU01000004">
    <property type="protein sequence ID" value="TNJ27055.1"/>
    <property type="molecule type" value="Genomic_DNA"/>
</dbReference>
<comment type="caution">
    <text evidence="8">The sequence shown here is derived from an EMBL/GenBank/DDBJ whole genome shotgun (WGS) entry which is preliminary data.</text>
</comment>
<gene>
    <name evidence="8" type="ORF">GMRT_14155</name>
</gene>
<feature type="region of interest" description="Disordered" evidence="6">
    <location>
        <begin position="715"/>
        <end position="735"/>
    </location>
</feature>
<dbReference type="GO" id="GO:0005930">
    <property type="term" value="C:axoneme"/>
    <property type="evidence" value="ECO:0007669"/>
    <property type="project" value="TreeGrafter"/>
</dbReference>
<dbReference type="GO" id="GO:0035721">
    <property type="term" value="P:intraciliary retrograde transport"/>
    <property type="evidence" value="ECO:0007669"/>
    <property type="project" value="TreeGrafter"/>
</dbReference>
<feature type="domain" description="IF140/IFT172/WDR19 TPR" evidence="7">
    <location>
        <begin position="1451"/>
        <end position="1583"/>
    </location>
</feature>
<dbReference type="GO" id="GO:0036064">
    <property type="term" value="C:ciliary basal body"/>
    <property type="evidence" value="ECO:0007669"/>
    <property type="project" value="TreeGrafter"/>
</dbReference>
<dbReference type="VEuPathDB" id="GiardiaDB:GMRT_14155"/>
<accession>A0A4Z1SQ86</accession>
<evidence type="ECO:0000313" key="8">
    <source>
        <dbReference type="EMBL" id="TNJ27055.1"/>
    </source>
</evidence>
<evidence type="ECO:0000256" key="6">
    <source>
        <dbReference type="SAM" id="MobiDB-lite"/>
    </source>
</evidence>
<dbReference type="OrthoDB" id="10258787at2759"/>
<sequence>MITVESDIILDDPHLCVVRAFAQSSSDALFAILSDGSLAVLSPTENRTLTLASKTSIANQLPVDRLVRRDAEERIIPVTAVACHPFIEYLSVVGFQDGAYAIWLPSDPNPAYNGDFHSAPICTIRWLACGQLLATCDSMGLVNLYTFSTGSLVLEQITSVHRAGPVVDVIERTSCTENVICVMGATSAGEGPIDLSSYVGLGFFECIIAWEGGEIVVLTDNGNARQIDTVPLSSGGVGTKVRLERLFYWACSDTYCVVSTHGDIFTYGFKALIVGSQKTKVPRSKIEYLAEAGIVRLPGLRLGFLTPSGGQVRMLNILTQEAIYADLETAIEGFQGTNGPLTVIDGFGLIVSLKGLGGYAVVTRRPGKLLVDAFDMAEMHTYAVSKTYLHANDRRYSRPLALGPAVPHGLDSIHVTERHTVRGGRGGPLQDVFVSQVILGSNADLQLLITAYNPHDSESADAASHYASLLRFSFEPKDLQVSYANRTNGVIFAQDLSGEPLTKPSFLDQQFMSGRNSFLTAVLTGSRTFRVSINTASGRLQEHDLEATFPIKKLSTLVDMKTAVELDTLAGFVLAFGDNSFTVFRVTVGQSPTPAGAFHLDERYSYVADCALFGNYILASQNSRDDLDAEYSRVEIVKYSFTGKRTERLVLNDDPTYGRIIDRVARITLVNRHLFMVDNSLRVFCTDCKELSTVAYVANVMGMLLDVTSYSAPELNPDGTTDGNNGSGTHHPRSFSVSSTLSPLIPLDSICVQACNSTVTLDDAHHIDLSIVLKGYNMGTGLSSLLPYIVCIRVDERKVNQLLVGEGGPLAEMDDVTSSTVVSSRIFDFAPYTVVSANIDCFGTLGTELVLAPTLNAPFVGCGLLAALKLGVASRHELSMEFLEKKLDSLGPEDDQDSSDLVAALCALCEAESEQRRIALFLQCLHTEVMQQDRVYAGLHDHVDKTFLSVQGVFEPYIISRLERTMQPLTSTLLTLLSPAFIFLERVQNPDEVATSVFSTIVSDKITMRSLTMLGTLNRVGLQQSCTTTYALNKFIVCIANGQIAEAYAFVLASENPQVWRSLAILCIKNGYVGLLKTCISHLRSPLLSLLLRSALTGSSGIQDLSSGPGIGGHDGKDNGGRARVSAQDQQLIALMGLALGEEAASGTQLQARPLQLTRLLNEAGLATEVLTSQGAYSLTSATSGLASLARKGSVLALADRLVYQGDVNGANRCYSEVYGSAASNLDIDTLSMNPQAIMDADKDVQRVRAEYRENGPEACADLAKRINAPQALYQAARLVEEAARTKNTSGYWLEAARLFSLCNAHTHALSCAIRCQADEIIYSIATASHSQRLGLVAAAYFSDRYRGALAEVGEKMTESEYERLQDYVEKALVLYKTAGLGAQGIELCLKSNRMRELASLLNEFLCSSDASEKGEESGTVPGSGSREAMISDDLLIRSGRALLDISSEDYSLEDQNKFIQVATLALARAHAYEDALKIITEGRIRITEQLADVLTPTPQQLEDDPDAKGIVETLGKLLLKAGLYGAATKKFILVQNYQLATTALVKLGDADRIIKFAKVARQKQVYIAAANFLQTQDWRGGGHLPVIVSFYEKANALELIAKFFAHCCAEEILEFHDYMKAKSAILECVKRQRVALEYVEAGASAKESERVATARAAKIEALRDALRNYEQNAKLVNAFLQLCDFARDTTRNHDGADTLQNNATKLLTAVEQMEGCYVQKGDIYGLLAEFHAARGERGRVTAVFREMVQQGIRVEDFIDSEMCRTFSADLGTLAPTPSADFEEIQLGAEASDQ</sequence>
<evidence type="ECO:0000256" key="1">
    <source>
        <dbReference type="ARBA" id="ARBA00004138"/>
    </source>
</evidence>
<dbReference type="Pfam" id="PF24762">
    <property type="entry name" value="TPR_IF140-IFT172"/>
    <property type="match status" value="1"/>
</dbReference>
<organism evidence="8 9">
    <name type="scientific">Giardia muris</name>
    <dbReference type="NCBI Taxonomy" id="5742"/>
    <lineage>
        <taxon>Eukaryota</taxon>
        <taxon>Metamonada</taxon>
        <taxon>Diplomonadida</taxon>
        <taxon>Hexamitidae</taxon>
        <taxon>Giardiinae</taxon>
        <taxon>Giardia</taxon>
    </lineage>
</organism>
<dbReference type="InterPro" id="IPR015943">
    <property type="entry name" value="WD40/YVTN_repeat-like_dom_sf"/>
</dbReference>
<dbReference type="PANTHER" id="PTHR15722:SF7">
    <property type="entry name" value="INTRAFLAGELLAR TRANSPORT PROTEIN 140 HOMOLOG"/>
    <property type="match status" value="1"/>
</dbReference>
<evidence type="ECO:0000256" key="5">
    <source>
        <dbReference type="ARBA" id="ARBA00023273"/>
    </source>
</evidence>
<dbReference type="InterPro" id="IPR056168">
    <property type="entry name" value="TPR_IF140/IFT172/WDR19"/>
</dbReference>
<keyword evidence="9" id="KW-1185">Reference proteome</keyword>
<keyword evidence="8" id="KW-0282">Flagellum</keyword>
<evidence type="ECO:0000256" key="2">
    <source>
        <dbReference type="ARBA" id="ARBA00022574"/>
    </source>
</evidence>
<evidence type="ECO:0000313" key="9">
    <source>
        <dbReference type="Proteomes" id="UP000315496"/>
    </source>
</evidence>
<evidence type="ECO:0000256" key="3">
    <source>
        <dbReference type="ARBA" id="ARBA00022737"/>
    </source>
</evidence>